<sequence>MSQDEGVFSVMGNTFRLWADFCQIQNLPNSMFIKHLSDRGFIEVAVPVSSQYVEQFAEFMKKQSNFKVGRIDGDVLPASLWLGHWTHFSVRHHSELPQISPPPAETQSERFLRRILNGDIRPKQRRPR</sequence>
<gene>
    <name evidence="1" type="ORF">UFOPK1693_00204</name>
</gene>
<accession>A0A6J6DHF2</accession>
<organism evidence="1">
    <name type="scientific">freshwater metagenome</name>
    <dbReference type="NCBI Taxonomy" id="449393"/>
    <lineage>
        <taxon>unclassified sequences</taxon>
        <taxon>metagenomes</taxon>
        <taxon>ecological metagenomes</taxon>
    </lineage>
</organism>
<dbReference type="AlphaFoldDB" id="A0A6J6DHF2"/>
<protein>
    <submittedName>
        <fullName evidence="1">Unannotated protein</fullName>
    </submittedName>
</protein>
<reference evidence="1" key="1">
    <citation type="submission" date="2020-05" db="EMBL/GenBank/DDBJ databases">
        <authorList>
            <person name="Chiriac C."/>
            <person name="Salcher M."/>
            <person name="Ghai R."/>
            <person name="Kavagutti S V."/>
        </authorList>
    </citation>
    <scope>NUCLEOTIDE SEQUENCE</scope>
</reference>
<proteinExistence type="predicted"/>
<evidence type="ECO:0000313" key="1">
    <source>
        <dbReference type="EMBL" id="CAB4563500.1"/>
    </source>
</evidence>
<name>A0A6J6DHF2_9ZZZZ</name>
<dbReference type="EMBL" id="CAEZTO010000001">
    <property type="protein sequence ID" value="CAB4563500.1"/>
    <property type="molecule type" value="Genomic_DNA"/>
</dbReference>